<proteinExistence type="predicted"/>
<sequence>MASLSSSASKSTSQSGSGKTTTSTPISAPSQTPPVPLPPSSSLPPPLDRDPTIQFTTIDELFRDVDRTPGDILIVTHIGPHDFATIERERESRRRKFRFRRYYTSSRILIIALPTDIHEQLHLQLNQQLLSKVTRMGVEDAWQTIGSATRRAQGHPGGGGESDSSGGPRPNRAGPDDWPTLVIEAGDSESLTQLRRDMRWWFEASNHQVQIVVLKWEEELPVARPGAMTTRSVATAVPRLQQSITITQTATGPPVYNVTRGALVLSFKRLFLRDPGPGEGDFVFSVSDLQAYANRVWEAVRD</sequence>
<evidence type="ECO:0000256" key="1">
    <source>
        <dbReference type="SAM" id="MobiDB-lite"/>
    </source>
</evidence>
<dbReference type="Proteomes" id="UP001302745">
    <property type="component" value="Unassembled WGS sequence"/>
</dbReference>
<reference evidence="2" key="1">
    <citation type="journal article" date="2023" name="Mol. Phylogenet. Evol.">
        <title>Genome-scale phylogeny and comparative genomics of the fungal order Sordariales.</title>
        <authorList>
            <person name="Hensen N."/>
            <person name="Bonometti L."/>
            <person name="Westerberg I."/>
            <person name="Brannstrom I.O."/>
            <person name="Guillou S."/>
            <person name="Cros-Aarteil S."/>
            <person name="Calhoun S."/>
            <person name="Haridas S."/>
            <person name="Kuo A."/>
            <person name="Mondo S."/>
            <person name="Pangilinan J."/>
            <person name="Riley R."/>
            <person name="LaButti K."/>
            <person name="Andreopoulos B."/>
            <person name="Lipzen A."/>
            <person name="Chen C."/>
            <person name="Yan M."/>
            <person name="Daum C."/>
            <person name="Ng V."/>
            <person name="Clum A."/>
            <person name="Steindorff A."/>
            <person name="Ohm R.A."/>
            <person name="Martin F."/>
            <person name="Silar P."/>
            <person name="Natvig D.O."/>
            <person name="Lalanne C."/>
            <person name="Gautier V."/>
            <person name="Ament-Velasquez S.L."/>
            <person name="Kruys A."/>
            <person name="Hutchinson M.I."/>
            <person name="Powell A.J."/>
            <person name="Barry K."/>
            <person name="Miller A.N."/>
            <person name="Grigoriev I.V."/>
            <person name="Debuchy R."/>
            <person name="Gladieux P."/>
            <person name="Hiltunen Thoren M."/>
            <person name="Johannesson H."/>
        </authorList>
    </citation>
    <scope>NUCLEOTIDE SEQUENCE</scope>
    <source>
        <strain evidence="2">CBS 538.74</strain>
    </source>
</reference>
<evidence type="ECO:0000313" key="2">
    <source>
        <dbReference type="EMBL" id="KAK4150968.1"/>
    </source>
</evidence>
<dbReference type="AlphaFoldDB" id="A0AAN6ZUP7"/>
<protein>
    <submittedName>
        <fullName evidence="2">Uncharacterized protein</fullName>
    </submittedName>
</protein>
<name>A0AAN6ZUP7_9PEZI</name>
<feature type="compositionally biased region" description="Low complexity" evidence="1">
    <location>
        <begin position="1"/>
        <end position="30"/>
    </location>
</feature>
<feature type="region of interest" description="Disordered" evidence="1">
    <location>
        <begin position="148"/>
        <end position="180"/>
    </location>
</feature>
<comment type="caution">
    <text evidence="2">The sequence shown here is derived from an EMBL/GenBank/DDBJ whole genome shotgun (WGS) entry which is preliminary data.</text>
</comment>
<accession>A0AAN6ZUP7</accession>
<reference evidence="2" key="2">
    <citation type="submission" date="2023-05" db="EMBL/GenBank/DDBJ databases">
        <authorList>
            <consortium name="Lawrence Berkeley National Laboratory"/>
            <person name="Steindorff A."/>
            <person name="Hensen N."/>
            <person name="Bonometti L."/>
            <person name="Westerberg I."/>
            <person name="Brannstrom I.O."/>
            <person name="Guillou S."/>
            <person name="Cros-Aarteil S."/>
            <person name="Calhoun S."/>
            <person name="Haridas S."/>
            <person name="Kuo A."/>
            <person name="Mondo S."/>
            <person name="Pangilinan J."/>
            <person name="Riley R."/>
            <person name="Labutti K."/>
            <person name="Andreopoulos B."/>
            <person name="Lipzen A."/>
            <person name="Chen C."/>
            <person name="Yanf M."/>
            <person name="Daum C."/>
            <person name="Ng V."/>
            <person name="Clum A."/>
            <person name="Ohm R."/>
            <person name="Martin F."/>
            <person name="Silar P."/>
            <person name="Natvig D."/>
            <person name="Lalanne C."/>
            <person name="Gautier V."/>
            <person name="Ament-Velasquez S.L."/>
            <person name="Kruys A."/>
            <person name="Hutchinson M.I."/>
            <person name="Powell A.J."/>
            <person name="Barry K."/>
            <person name="Miller A.N."/>
            <person name="Grigoriev I.V."/>
            <person name="Debuchy R."/>
            <person name="Gladieux P."/>
            <person name="Thoren M.H."/>
            <person name="Johannesson H."/>
        </authorList>
    </citation>
    <scope>NUCLEOTIDE SEQUENCE</scope>
    <source>
        <strain evidence="2">CBS 538.74</strain>
    </source>
</reference>
<organism evidence="2 3">
    <name type="scientific">Chaetomidium leptoderma</name>
    <dbReference type="NCBI Taxonomy" id="669021"/>
    <lineage>
        <taxon>Eukaryota</taxon>
        <taxon>Fungi</taxon>
        <taxon>Dikarya</taxon>
        <taxon>Ascomycota</taxon>
        <taxon>Pezizomycotina</taxon>
        <taxon>Sordariomycetes</taxon>
        <taxon>Sordariomycetidae</taxon>
        <taxon>Sordariales</taxon>
        <taxon>Chaetomiaceae</taxon>
        <taxon>Chaetomidium</taxon>
    </lineage>
</organism>
<keyword evidence="3" id="KW-1185">Reference proteome</keyword>
<feature type="compositionally biased region" description="Pro residues" evidence="1">
    <location>
        <begin position="31"/>
        <end position="46"/>
    </location>
</feature>
<evidence type="ECO:0000313" key="3">
    <source>
        <dbReference type="Proteomes" id="UP001302745"/>
    </source>
</evidence>
<gene>
    <name evidence="2" type="ORF">C8A00DRAFT_45726</name>
</gene>
<dbReference type="EMBL" id="MU857040">
    <property type="protein sequence ID" value="KAK4150968.1"/>
    <property type="molecule type" value="Genomic_DNA"/>
</dbReference>
<feature type="region of interest" description="Disordered" evidence="1">
    <location>
        <begin position="1"/>
        <end position="50"/>
    </location>
</feature>